<dbReference type="InterPro" id="IPR007523">
    <property type="entry name" value="NDUFAF3/AAMDC"/>
</dbReference>
<dbReference type="PANTHER" id="PTHR21192">
    <property type="entry name" value="NUCLEAR PROTEIN E3-3"/>
    <property type="match status" value="1"/>
</dbReference>
<dbReference type="GO" id="GO:0005743">
    <property type="term" value="C:mitochondrial inner membrane"/>
    <property type="evidence" value="ECO:0007669"/>
    <property type="project" value="TreeGrafter"/>
</dbReference>
<comment type="caution">
    <text evidence="1">The sequence shown here is derived from an EMBL/GenBank/DDBJ whole genome shotgun (WGS) entry which is preliminary data.</text>
</comment>
<dbReference type="Gene3D" id="3.40.1230.10">
    <property type="entry name" value="MTH938-like"/>
    <property type="match status" value="1"/>
</dbReference>
<keyword evidence="2" id="KW-1185">Reference proteome</keyword>
<dbReference type="InterPro" id="IPR036748">
    <property type="entry name" value="MTH938-like_sf"/>
</dbReference>
<dbReference type="EMBL" id="AVOT02003709">
    <property type="protein sequence ID" value="MBW0474354.1"/>
    <property type="molecule type" value="Genomic_DNA"/>
</dbReference>
<accession>A0A9Q3GPH8</accession>
<proteinExistence type="predicted"/>
<gene>
    <name evidence="1" type="ORF">O181_014069</name>
</gene>
<dbReference type="SUPFAM" id="SSF64076">
    <property type="entry name" value="MTH938-like"/>
    <property type="match status" value="1"/>
</dbReference>
<dbReference type="GO" id="GO:0032981">
    <property type="term" value="P:mitochondrial respiratory chain complex I assembly"/>
    <property type="evidence" value="ECO:0007669"/>
    <property type="project" value="TreeGrafter"/>
</dbReference>
<name>A0A9Q3GPH8_9BASI</name>
<sequence length="196" mass="22184">MNLASLRSISKSTSITRFQVSHHPSKSYQQRSSSQLSNIILPPDPNHLLQIHTLTHRTFTLSNSVVVASNLFLYRSTALLWNPLYLNVINPQNHPSNEQSRFDFKILEILNPRPEMLIFGTGESNQSIHPMETKRIKDYLSSIGVQLDVLDTKNACSNYNLLIEEGRSIAAMFLTLQPVNSVTSQLIKYSPATRSF</sequence>
<dbReference type="AlphaFoldDB" id="A0A9Q3GPH8"/>
<protein>
    <recommendedName>
        <fullName evidence="3">NADH dehydrogenase [ubiquinone] 1 alpha subcomplex assembly factor 3</fullName>
    </recommendedName>
</protein>
<dbReference type="Pfam" id="PF04430">
    <property type="entry name" value="DUF498"/>
    <property type="match status" value="1"/>
</dbReference>
<evidence type="ECO:0008006" key="3">
    <source>
        <dbReference type="Google" id="ProtNLM"/>
    </source>
</evidence>
<evidence type="ECO:0000313" key="1">
    <source>
        <dbReference type="EMBL" id="MBW0474354.1"/>
    </source>
</evidence>
<dbReference type="PANTHER" id="PTHR21192:SF2">
    <property type="entry name" value="NADH DEHYDROGENASE [UBIQUINONE] 1 ALPHA SUBCOMPLEX ASSEMBLY FACTOR 3"/>
    <property type="match status" value="1"/>
</dbReference>
<reference evidence="1" key="1">
    <citation type="submission" date="2021-03" db="EMBL/GenBank/DDBJ databases">
        <title>Draft genome sequence of rust myrtle Austropuccinia psidii MF-1, a brazilian biotype.</title>
        <authorList>
            <person name="Quecine M.C."/>
            <person name="Pachon D.M.R."/>
            <person name="Bonatelli M.L."/>
            <person name="Correr F.H."/>
            <person name="Franceschini L.M."/>
            <person name="Leite T.F."/>
            <person name="Margarido G.R.A."/>
            <person name="Almeida C.A."/>
            <person name="Ferrarezi J.A."/>
            <person name="Labate C.A."/>
        </authorList>
    </citation>
    <scope>NUCLEOTIDE SEQUENCE</scope>
    <source>
        <strain evidence="1">MF-1</strain>
    </source>
</reference>
<evidence type="ECO:0000313" key="2">
    <source>
        <dbReference type="Proteomes" id="UP000765509"/>
    </source>
</evidence>
<dbReference type="OrthoDB" id="2499422at2759"/>
<dbReference type="Proteomes" id="UP000765509">
    <property type="component" value="Unassembled WGS sequence"/>
</dbReference>
<organism evidence="1 2">
    <name type="scientific">Austropuccinia psidii MF-1</name>
    <dbReference type="NCBI Taxonomy" id="1389203"/>
    <lineage>
        <taxon>Eukaryota</taxon>
        <taxon>Fungi</taxon>
        <taxon>Dikarya</taxon>
        <taxon>Basidiomycota</taxon>
        <taxon>Pucciniomycotina</taxon>
        <taxon>Pucciniomycetes</taxon>
        <taxon>Pucciniales</taxon>
        <taxon>Sphaerophragmiaceae</taxon>
        <taxon>Austropuccinia</taxon>
    </lineage>
</organism>